<reference evidence="1 2" key="1">
    <citation type="submission" date="2019-11" db="EMBL/GenBank/DDBJ databases">
        <authorList>
            <person name="Im W.T."/>
        </authorList>
    </citation>
    <scope>NUCLEOTIDE SEQUENCE [LARGE SCALE GENOMIC DNA]</scope>
    <source>
        <strain evidence="1 2">SB-02</strain>
    </source>
</reference>
<sequence>MVSGLKQALEIGSQKSSNLLSKTDGFFANAAVKILLPEEARKVEKTLRNLGMGKLADDAILSMNRAAEDAAKSAAPIFKQAIVNMSWQDAWGILRGSDTAATAYLRGSTSSALTEAFRPVIAQSIDKVGATKHWNTLFTNYNKFASKKINPDLTAYVTEQALRGIFIQLAQEEKDIRKNPAARTTELLRKVFGSK</sequence>
<dbReference type="KEGG" id="fls:GLV81_07430"/>
<dbReference type="InterPro" id="IPR025245">
    <property type="entry name" value="DUF4197"/>
</dbReference>
<keyword evidence="2" id="KW-1185">Reference proteome</keyword>
<name>A0A6I6GLY7_9BACT</name>
<evidence type="ECO:0000313" key="1">
    <source>
        <dbReference type="EMBL" id="QGW27952.1"/>
    </source>
</evidence>
<dbReference type="EMBL" id="CP046566">
    <property type="protein sequence ID" value="QGW27952.1"/>
    <property type="molecule type" value="Genomic_DNA"/>
</dbReference>
<dbReference type="Proteomes" id="UP000426027">
    <property type="component" value="Chromosome"/>
</dbReference>
<protein>
    <submittedName>
        <fullName evidence="1">DUF4197 family protein</fullName>
    </submittedName>
</protein>
<accession>A0A6I6GLY7</accession>
<dbReference type="AlphaFoldDB" id="A0A6I6GLY7"/>
<proteinExistence type="predicted"/>
<dbReference type="Pfam" id="PF13852">
    <property type="entry name" value="DUF4197"/>
    <property type="match status" value="1"/>
</dbReference>
<organism evidence="1 2">
    <name type="scientific">Phnomibacter ginsenosidimutans</name>
    <dbReference type="NCBI Taxonomy" id="2676868"/>
    <lineage>
        <taxon>Bacteria</taxon>
        <taxon>Pseudomonadati</taxon>
        <taxon>Bacteroidota</taxon>
        <taxon>Chitinophagia</taxon>
        <taxon>Chitinophagales</taxon>
        <taxon>Chitinophagaceae</taxon>
        <taxon>Phnomibacter</taxon>
    </lineage>
</organism>
<evidence type="ECO:0000313" key="2">
    <source>
        <dbReference type="Proteomes" id="UP000426027"/>
    </source>
</evidence>
<gene>
    <name evidence="1" type="ORF">GLV81_07430</name>
</gene>